<dbReference type="Proteomes" id="UP001322277">
    <property type="component" value="Chromosome 8"/>
</dbReference>
<dbReference type="KEGG" id="cdet:87949077"/>
<name>A0AAX4IWN8_9PEZI</name>
<gene>
    <name evidence="1" type="ORF">CDEST_12577</name>
</gene>
<dbReference type="GeneID" id="87949077"/>
<evidence type="ECO:0000313" key="1">
    <source>
        <dbReference type="EMBL" id="WQF87563.1"/>
    </source>
</evidence>
<dbReference type="RefSeq" id="XP_062784784.1">
    <property type="nucleotide sequence ID" value="XM_062928733.1"/>
</dbReference>
<organism evidence="1 2">
    <name type="scientific">Colletotrichum destructivum</name>
    <dbReference type="NCBI Taxonomy" id="34406"/>
    <lineage>
        <taxon>Eukaryota</taxon>
        <taxon>Fungi</taxon>
        <taxon>Dikarya</taxon>
        <taxon>Ascomycota</taxon>
        <taxon>Pezizomycotina</taxon>
        <taxon>Sordariomycetes</taxon>
        <taxon>Hypocreomycetidae</taxon>
        <taxon>Glomerellales</taxon>
        <taxon>Glomerellaceae</taxon>
        <taxon>Colletotrichum</taxon>
        <taxon>Colletotrichum destructivum species complex</taxon>
    </lineage>
</organism>
<reference evidence="2" key="1">
    <citation type="journal article" date="2023" name="bioRxiv">
        <title>Complete genome of the Medicago anthracnose fungus, Colletotrichum destructivum, reveals a mini-chromosome-like region within a core chromosome.</title>
        <authorList>
            <person name="Lapalu N."/>
            <person name="Simon A."/>
            <person name="Lu A."/>
            <person name="Plaumann P.-L."/>
            <person name="Amselem J."/>
            <person name="Pigne S."/>
            <person name="Auger A."/>
            <person name="Koch C."/>
            <person name="Dallery J.-F."/>
            <person name="O'Connell R.J."/>
        </authorList>
    </citation>
    <scope>NUCLEOTIDE SEQUENCE [LARGE SCALE GENOMIC DNA]</scope>
    <source>
        <strain evidence="2">CBS 520.97</strain>
    </source>
</reference>
<dbReference type="EMBL" id="CP137312">
    <property type="protein sequence ID" value="WQF87563.1"/>
    <property type="molecule type" value="Genomic_DNA"/>
</dbReference>
<dbReference type="AlphaFoldDB" id="A0AAX4IWN8"/>
<sequence>MPTGTYVRSLSLDLPSCPTPSVPVWLVYPRDHTVLSRMSFWRRYNNFPVRLPIPAPRSTSAAETSIFLEDADAADATQNGHFKALEHRNLSS</sequence>
<proteinExistence type="predicted"/>
<accession>A0AAX4IWN8</accession>
<protein>
    <submittedName>
        <fullName evidence="1">Uncharacterized protein</fullName>
    </submittedName>
</protein>
<keyword evidence="2" id="KW-1185">Reference proteome</keyword>
<evidence type="ECO:0000313" key="2">
    <source>
        <dbReference type="Proteomes" id="UP001322277"/>
    </source>
</evidence>